<evidence type="ECO:0000313" key="13">
    <source>
        <dbReference type="Proteomes" id="UP000028042"/>
    </source>
</evidence>
<evidence type="ECO:0000313" key="12">
    <source>
        <dbReference type="EMBL" id="KRU13766.1"/>
    </source>
</evidence>
<evidence type="ECO:0000259" key="10">
    <source>
        <dbReference type="Pfam" id="PF01966"/>
    </source>
</evidence>
<evidence type="ECO:0000256" key="1">
    <source>
        <dbReference type="ARBA" id="ARBA00022679"/>
    </source>
</evidence>
<feature type="domain" description="Poly A polymerase head" evidence="9">
    <location>
        <begin position="75"/>
        <end position="129"/>
    </location>
</feature>
<dbReference type="EMBL" id="CP009268">
    <property type="protein sequence ID" value="AJA50221.1"/>
    <property type="molecule type" value="Genomic_DNA"/>
</dbReference>
<reference evidence="12" key="2">
    <citation type="submission" date="2015-10" db="EMBL/GenBank/DDBJ databases">
        <title>Improved Draft Genome Sequence of Clostridium pasteurianum Strain ATCC 6013 (DSM 525) Using a Hybrid Next-Generation Sequencing Approach.</title>
        <authorList>
            <person name="Pyne M.E."/>
            <person name="Utturkar S.M."/>
            <person name="Brown S.D."/>
            <person name="Moo-Young M."/>
            <person name="Chung D.A."/>
            <person name="Chou P.C."/>
        </authorList>
    </citation>
    <scope>NUCLEOTIDE SEQUENCE</scope>
    <source>
        <strain evidence="12">ATCC 6013</strain>
    </source>
</reference>
<dbReference type="InterPro" id="IPR006674">
    <property type="entry name" value="HD_domain"/>
</dbReference>
<dbReference type="PATRIC" id="fig|1262449.3.peg.22"/>
<dbReference type="InterPro" id="IPR002646">
    <property type="entry name" value="PolA_pol_head_dom"/>
</dbReference>
<dbReference type="RefSeq" id="WP_003440341.1">
    <property type="nucleotide sequence ID" value="NZ_ANZB01000001.1"/>
</dbReference>
<keyword evidence="12" id="KW-0378">Hydrolase</keyword>
<dbReference type="SUPFAM" id="SSF81301">
    <property type="entry name" value="Nucleotidyltransferase"/>
    <property type="match status" value="1"/>
</dbReference>
<name>A0A0H3J2U2_CLOPA</name>
<evidence type="ECO:0000256" key="4">
    <source>
        <dbReference type="ARBA" id="ARBA00022723"/>
    </source>
</evidence>
<dbReference type="Pfam" id="PF01743">
    <property type="entry name" value="PolyA_pol"/>
    <property type="match status" value="1"/>
</dbReference>
<gene>
    <name evidence="11" type="ORF">CLPA_c01330</name>
    <name evidence="12" type="ORF">CP6013_03014</name>
</gene>
<evidence type="ECO:0000256" key="8">
    <source>
        <dbReference type="RuleBase" id="RU003953"/>
    </source>
</evidence>
<protein>
    <submittedName>
        <fullName evidence="12">Metal dependent phosphohydrolase</fullName>
    </submittedName>
    <submittedName>
        <fullName evidence="11">tRNA nucleotidyltransferase/poly(A) polymerase</fullName>
    </submittedName>
</protein>
<accession>A0A0H3J2U2</accession>
<keyword evidence="5" id="KW-0547">Nucleotide-binding</keyword>
<dbReference type="Gene3D" id="1.10.3090.10">
    <property type="entry name" value="cca-adding enzyme, domain 2"/>
    <property type="match status" value="1"/>
</dbReference>
<dbReference type="GO" id="GO:0003723">
    <property type="term" value="F:RNA binding"/>
    <property type="evidence" value="ECO:0007669"/>
    <property type="project" value="UniProtKB-KW"/>
</dbReference>
<reference evidence="11 14" key="1">
    <citation type="journal article" date="2015" name="Genome Announc.">
        <title>Complete Genome Sequence of the Nitrogen-Fixing and Solvent-Producing Clostridium pasteurianum DSM 525.</title>
        <authorList>
            <person name="Poehlein A."/>
            <person name="Grosse-Honebrink A."/>
            <person name="Zhang Y."/>
            <person name="Minton N.P."/>
            <person name="Daniel R."/>
        </authorList>
    </citation>
    <scope>NUCLEOTIDE SEQUENCE [LARGE SCALE GENOMIC DNA]</scope>
    <source>
        <strain evidence="11">DSM 525</strain>
        <strain evidence="14">DSM 525 / ATCC 6013</strain>
    </source>
</reference>
<sequence length="400" mass="47281">MINLIRKMEEIFKSLNGEAYLVNGYVIEKLIKPSANIKKIDIMYKGNIDDLFKLSKENLNYNIRLYNNEKMLIIEDNRNTLKIIELINKDIEEYLKDADYTMNAISVKLIDNKIIDPYQGRNHIKRRIIQEVNDKSIENHPLAILKGINYYIKYGMHFSIDTELHIRQQRKRLRDNYKSKLLKELMNIINADKTGVAFNVLDQYSILENLLPYINELKSIGKCKYHIEDVFTHMNTSYEVLKDIQYGKIKLKGLDIDIFNRNIDGYNLIDFLALTVFLHDIGKYKTYKKDNIKVSFINHDVVGKDIMKDVCKELYIPKAAEDIICNVIEAHMYPLKLFNIKDDIQEFNKELNLFINRYGEYYIYITIASYCDIIATTTYYDPDNKAEEYKSFIEKLLKIK</sequence>
<dbReference type="Pfam" id="PF01966">
    <property type="entry name" value="HD"/>
    <property type="match status" value="1"/>
</dbReference>
<dbReference type="AlphaFoldDB" id="A0A0H3J2U2"/>
<evidence type="ECO:0000313" key="14">
    <source>
        <dbReference type="Proteomes" id="UP000030905"/>
    </source>
</evidence>
<proteinExistence type="inferred from homology"/>
<dbReference type="KEGG" id="cpae:CPAST_c01330"/>
<evidence type="ECO:0000256" key="3">
    <source>
        <dbReference type="ARBA" id="ARBA00022695"/>
    </source>
</evidence>
<dbReference type="SUPFAM" id="SSF81891">
    <property type="entry name" value="Poly A polymerase C-terminal region-like"/>
    <property type="match status" value="1"/>
</dbReference>
<dbReference type="PANTHER" id="PTHR47545">
    <property type="entry name" value="MULTIFUNCTIONAL CCA PROTEIN"/>
    <property type="match status" value="1"/>
</dbReference>
<dbReference type="InterPro" id="IPR050124">
    <property type="entry name" value="tRNA_CCA-adding_enzyme"/>
</dbReference>
<organism evidence="11 14">
    <name type="scientific">Clostridium pasteurianum DSM 525 = ATCC 6013</name>
    <dbReference type="NCBI Taxonomy" id="1262449"/>
    <lineage>
        <taxon>Bacteria</taxon>
        <taxon>Bacillati</taxon>
        <taxon>Bacillota</taxon>
        <taxon>Clostridia</taxon>
        <taxon>Eubacteriales</taxon>
        <taxon>Clostridiaceae</taxon>
        <taxon>Clostridium</taxon>
    </lineage>
</organism>
<dbReference type="GO" id="GO:0000166">
    <property type="term" value="F:nucleotide binding"/>
    <property type="evidence" value="ECO:0007669"/>
    <property type="project" value="UniProtKB-KW"/>
</dbReference>
<evidence type="ECO:0000256" key="7">
    <source>
        <dbReference type="ARBA" id="ARBA00022884"/>
    </source>
</evidence>
<dbReference type="GO" id="GO:0016779">
    <property type="term" value="F:nucleotidyltransferase activity"/>
    <property type="evidence" value="ECO:0007669"/>
    <property type="project" value="UniProtKB-KW"/>
</dbReference>
<keyword evidence="3" id="KW-0548">Nucleotidyltransferase</keyword>
<dbReference type="KEGG" id="cpat:CLPA_c01330"/>
<evidence type="ECO:0000313" key="11">
    <source>
        <dbReference type="EMBL" id="AJA50221.1"/>
    </source>
</evidence>
<keyword evidence="4" id="KW-0479">Metal-binding</keyword>
<dbReference type="eggNOG" id="COG0617">
    <property type="taxonomic scope" value="Bacteria"/>
</dbReference>
<keyword evidence="14" id="KW-1185">Reference proteome</keyword>
<evidence type="ECO:0000256" key="5">
    <source>
        <dbReference type="ARBA" id="ARBA00022741"/>
    </source>
</evidence>
<dbReference type="GO" id="GO:0046872">
    <property type="term" value="F:metal ion binding"/>
    <property type="evidence" value="ECO:0007669"/>
    <property type="project" value="UniProtKB-KW"/>
</dbReference>
<dbReference type="Proteomes" id="UP000028042">
    <property type="component" value="Unassembled WGS sequence"/>
</dbReference>
<dbReference type="GO" id="GO:0008033">
    <property type="term" value="P:tRNA processing"/>
    <property type="evidence" value="ECO:0007669"/>
    <property type="project" value="UniProtKB-KW"/>
</dbReference>
<evidence type="ECO:0000259" key="9">
    <source>
        <dbReference type="Pfam" id="PF01743"/>
    </source>
</evidence>
<dbReference type="GO" id="GO:0016787">
    <property type="term" value="F:hydrolase activity"/>
    <property type="evidence" value="ECO:0007669"/>
    <property type="project" value="UniProtKB-KW"/>
</dbReference>
<reference evidence="12 13" key="3">
    <citation type="journal article" name="Genome Announc.">
        <title>Improved Draft Genome Sequence of Clostridium pasteurianum Strain ATCC 6013 (DSM 525) Using a Hybrid Next-Generation Sequencing Approach.</title>
        <authorList>
            <person name="Pyne M.E."/>
            <person name="Utturkar S."/>
            <person name="Brown S.D."/>
            <person name="Moo-Young M."/>
            <person name="Chung D.A."/>
            <person name="Chou C.P."/>
        </authorList>
    </citation>
    <scope>NUCLEOTIDE SEQUENCE [LARGE SCALE GENOMIC DNA]</scope>
    <source>
        <strain evidence="12 13">ATCC 6013</strain>
    </source>
</reference>
<feature type="domain" description="HD" evidence="10">
    <location>
        <begin position="273"/>
        <end position="335"/>
    </location>
</feature>
<evidence type="ECO:0000256" key="2">
    <source>
        <dbReference type="ARBA" id="ARBA00022694"/>
    </source>
</evidence>
<dbReference type="Gene3D" id="3.30.460.10">
    <property type="entry name" value="Beta Polymerase, domain 2"/>
    <property type="match status" value="1"/>
</dbReference>
<evidence type="ECO:0000256" key="6">
    <source>
        <dbReference type="ARBA" id="ARBA00022842"/>
    </source>
</evidence>
<keyword evidence="7 8" id="KW-0694">RNA-binding</keyword>
<keyword evidence="6" id="KW-0460">Magnesium</keyword>
<keyword evidence="2" id="KW-0819">tRNA processing</keyword>
<keyword evidence="1 8" id="KW-0808">Transferase</keyword>
<dbReference type="Proteomes" id="UP000030905">
    <property type="component" value="Chromosome"/>
</dbReference>
<dbReference type="EMBL" id="JPGY02000001">
    <property type="protein sequence ID" value="KRU13766.1"/>
    <property type="molecule type" value="Genomic_DNA"/>
</dbReference>
<comment type="similarity">
    <text evidence="8">Belongs to the tRNA nucleotidyltransferase/poly(A) polymerase family.</text>
</comment>
<dbReference type="InterPro" id="IPR043519">
    <property type="entry name" value="NT_sf"/>
</dbReference>